<dbReference type="AlphaFoldDB" id="A0AAN9NCA3"/>
<evidence type="ECO:0000313" key="3">
    <source>
        <dbReference type="Proteomes" id="UP001374584"/>
    </source>
</evidence>
<dbReference type="EMBL" id="JAYMYR010000004">
    <property type="protein sequence ID" value="KAK7367822.1"/>
    <property type="molecule type" value="Genomic_DNA"/>
</dbReference>
<feature type="compositionally biased region" description="Polar residues" evidence="1">
    <location>
        <begin position="22"/>
        <end position="33"/>
    </location>
</feature>
<sequence>MLQILKIGGSSTASSKRGSSSCKNFDNKLSTPSSTTFGRWTLHRSRIQLDKLTQPEKIEVIVKYVWKVLRAMQIETMKSKLRKFLELHNCEDKLGFVAMEEQSLECGGVSELHQEDIEEGIVVEVESVGELQRVEL</sequence>
<feature type="region of interest" description="Disordered" evidence="1">
    <location>
        <begin position="7"/>
        <end position="33"/>
    </location>
</feature>
<organism evidence="2 3">
    <name type="scientific">Phaseolus coccineus</name>
    <name type="common">Scarlet runner bean</name>
    <name type="synonym">Phaseolus multiflorus</name>
    <dbReference type="NCBI Taxonomy" id="3886"/>
    <lineage>
        <taxon>Eukaryota</taxon>
        <taxon>Viridiplantae</taxon>
        <taxon>Streptophyta</taxon>
        <taxon>Embryophyta</taxon>
        <taxon>Tracheophyta</taxon>
        <taxon>Spermatophyta</taxon>
        <taxon>Magnoliopsida</taxon>
        <taxon>eudicotyledons</taxon>
        <taxon>Gunneridae</taxon>
        <taxon>Pentapetalae</taxon>
        <taxon>rosids</taxon>
        <taxon>fabids</taxon>
        <taxon>Fabales</taxon>
        <taxon>Fabaceae</taxon>
        <taxon>Papilionoideae</taxon>
        <taxon>50 kb inversion clade</taxon>
        <taxon>NPAAA clade</taxon>
        <taxon>indigoferoid/millettioid clade</taxon>
        <taxon>Phaseoleae</taxon>
        <taxon>Phaseolus</taxon>
    </lineage>
</organism>
<evidence type="ECO:0000313" key="2">
    <source>
        <dbReference type="EMBL" id="KAK7367822.1"/>
    </source>
</evidence>
<reference evidence="2 3" key="1">
    <citation type="submission" date="2024-01" db="EMBL/GenBank/DDBJ databases">
        <title>The genomes of 5 underutilized Papilionoideae crops provide insights into root nodulation and disease resistanc.</title>
        <authorList>
            <person name="Jiang F."/>
        </authorList>
    </citation>
    <scope>NUCLEOTIDE SEQUENCE [LARGE SCALE GENOMIC DNA]</scope>
    <source>
        <strain evidence="2">JINMINGXINNONG_FW02</strain>
        <tissue evidence="2">Leaves</tissue>
    </source>
</reference>
<comment type="caution">
    <text evidence="2">The sequence shown here is derived from an EMBL/GenBank/DDBJ whole genome shotgun (WGS) entry which is preliminary data.</text>
</comment>
<evidence type="ECO:0000256" key="1">
    <source>
        <dbReference type="SAM" id="MobiDB-lite"/>
    </source>
</evidence>
<keyword evidence="3" id="KW-1185">Reference proteome</keyword>
<accession>A0AAN9NCA3</accession>
<feature type="compositionally biased region" description="Low complexity" evidence="1">
    <location>
        <begin position="8"/>
        <end position="21"/>
    </location>
</feature>
<gene>
    <name evidence="2" type="ORF">VNO80_09840</name>
</gene>
<proteinExistence type="predicted"/>
<name>A0AAN9NCA3_PHACN</name>
<protein>
    <submittedName>
        <fullName evidence="2">Uncharacterized protein</fullName>
    </submittedName>
</protein>
<dbReference type="Proteomes" id="UP001374584">
    <property type="component" value="Unassembled WGS sequence"/>
</dbReference>